<protein>
    <submittedName>
        <fullName evidence="2">Uncharacterized protein</fullName>
    </submittedName>
</protein>
<evidence type="ECO:0000313" key="2">
    <source>
        <dbReference type="EMBL" id="CAL0316273.1"/>
    </source>
</evidence>
<sequence length="264" mass="29108">MATRTGCVFRDQNLIAHVNGTVSGKEDFRGHNKARAGQRKPLGDLSNAGKPMKHAGGKKPLGGSLKPDKPSEQLKYKNLTVVTNDEAVNAKANNIESNSKAANNKASEKSQTGRRKALGDISNQVPVIKNKNSLKMMTSLTEEPLHHSEIVDEQFLHDHKKCIKSQFETVMDVCHFYKTVGLGNDSDDHKPIAFELSAIGKLKSESEHMELEEVPEKLFEVQSVYAHHGSPAYCKTPKLPSYSTMSNNSAVNFKLIETPKLSKN</sequence>
<dbReference type="EMBL" id="CAXHTB010000012">
    <property type="protein sequence ID" value="CAL0316273.1"/>
    <property type="molecule type" value="Genomic_DNA"/>
</dbReference>
<gene>
    <name evidence="2" type="ORF">LLUT_LOCUS17333</name>
</gene>
<name>A0AAV1X3R8_LUPLU</name>
<dbReference type="GO" id="GO:0007346">
    <property type="term" value="P:regulation of mitotic cell cycle"/>
    <property type="evidence" value="ECO:0007669"/>
    <property type="project" value="InterPro"/>
</dbReference>
<proteinExistence type="predicted"/>
<comment type="caution">
    <text evidence="2">The sequence shown here is derived from an EMBL/GenBank/DDBJ whole genome shotgun (WGS) entry which is preliminary data.</text>
</comment>
<dbReference type="AlphaFoldDB" id="A0AAV1X3R8"/>
<organism evidence="2 3">
    <name type="scientific">Lupinus luteus</name>
    <name type="common">European yellow lupine</name>
    <dbReference type="NCBI Taxonomy" id="3873"/>
    <lineage>
        <taxon>Eukaryota</taxon>
        <taxon>Viridiplantae</taxon>
        <taxon>Streptophyta</taxon>
        <taxon>Embryophyta</taxon>
        <taxon>Tracheophyta</taxon>
        <taxon>Spermatophyta</taxon>
        <taxon>Magnoliopsida</taxon>
        <taxon>eudicotyledons</taxon>
        <taxon>Gunneridae</taxon>
        <taxon>Pentapetalae</taxon>
        <taxon>rosids</taxon>
        <taxon>fabids</taxon>
        <taxon>Fabales</taxon>
        <taxon>Fabaceae</taxon>
        <taxon>Papilionoideae</taxon>
        <taxon>50 kb inversion clade</taxon>
        <taxon>genistoids sensu lato</taxon>
        <taxon>core genistoids</taxon>
        <taxon>Genisteae</taxon>
        <taxon>Lupinus</taxon>
    </lineage>
</organism>
<feature type="region of interest" description="Disordered" evidence="1">
    <location>
        <begin position="24"/>
        <end position="71"/>
    </location>
</feature>
<feature type="region of interest" description="Disordered" evidence="1">
    <location>
        <begin position="97"/>
        <end position="117"/>
    </location>
</feature>
<accession>A0AAV1X3R8</accession>
<dbReference type="Proteomes" id="UP001497480">
    <property type="component" value="Unassembled WGS sequence"/>
</dbReference>
<reference evidence="2 3" key="1">
    <citation type="submission" date="2024-03" db="EMBL/GenBank/DDBJ databases">
        <authorList>
            <person name="Martinez-Hernandez J."/>
        </authorList>
    </citation>
    <scope>NUCLEOTIDE SEQUENCE [LARGE SCALE GENOMIC DNA]</scope>
</reference>
<dbReference type="PANTHER" id="PTHR35125:SF2">
    <property type="entry name" value="PROTEIN PATRONUS 2-LIKE"/>
    <property type="match status" value="1"/>
</dbReference>
<dbReference type="PANTHER" id="PTHR35125">
    <property type="entry name" value="NEURON NAVIGATOR 1-LIKE-RELATED"/>
    <property type="match status" value="1"/>
</dbReference>
<dbReference type="InterPro" id="IPR039326">
    <property type="entry name" value="Patronus"/>
</dbReference>
<keyword evidence="3" id="KW-1185">Reference proteome</keyword>
<evidence type="ECO:0000313" key="3">
    <source>
        <dbReference type="Proteomes" id="UP001497480"/>
    </source>
</evidence>
<evidence type="ECO:0000256" key="1">
    <source>
        <dbReference type="SAM" id="MobiDB-lite"/>
    </source>
</evidence>